<dbReference type="SMART" id="SM00320">
    <property type="entry name" value="WD40"/>
    <property type="match status" value="2"/>
</dbReference>
<dbReference type="Proteomes" id="UP000054495">
    <property type="component" value="Unassembled WGS sequence"/>
</dbReference>
<evidence type="ECO:0000256" key="1">
    <source>
        <dbReference type="ARBA" id="ARBA00004255"/>
    </source>
</evidence>
<dbReference type="Pfam" id="PF23953">
    <property type="entry name" value="TPR_COPA_B"/>
    <property type="match status" value="1"/>
</dbReference>
<proteinExistence type="predicted"/>
<protein>
    <submittedName>
        <fullName evidence="14">WD domain, G-beta repeat protein</fullName>
    </submittedName>
</protein>
<evidence type="ECO:0000313" key="14">
    <source>
        <dbReference type="EMBL" id="EPB66142.1"/>
    </source>
</evidence>
<sequence length="500" mass="56657">MSLLIKFESKSARVKGGVDSCRGHYNNVSSVLFHPNAELILSNSEDKSIRVWDMQKRTSLHVFRHENERFWVLSAHPNLNMFAAGHDNGMIVFKIQRERPAYCINENLAFYVKDKQLRRLDLTTNKDQAMCKLRAAAAFMQPYYALSYNPAENAFLLTSRSHNKEQCFYDIYRVAKDSDGNTEAPVNRSPGIAAVWVARNRYAVLDKNQQISLRDLSNKEVRKVEMNIPVDDLFYAGTGVLLLRNDEGLQLFDVQQKRVMAHVKASKVRYVIWSKNMEYAALLAKHTLTLINRKLEVLNMVKNSTLVGQSIISYLEKKGYPEIALHFVKDERTRFGLALECGNLDVALEAAKVCDDKAVWEALGEAALIQGNHQVVEMAYQRTKNFEKLSFLYLVTGNTEKLSKMMKIAQMRNDAHGHYQTALYLGDIEERIKVLKGVGQTSLAYLTAATHGYEEEAAALKSELESKGQPIPPIDPNARLLVPPPPVCKVCDVSYFSDLL</sequence>
<evidence type="ECO:0000259" key="12">
    <source>
        <dbReference type="Pfam" id="PF04053"/>
    </source>
</evidence>
<dbReference type="GO" id="GO:0000139">
    <property type="term" value="C:Golgi membrane"/>
    <property type="evidence" value="ECO:0007669"/>
    <property type="project" value="UniProtKB-SubCell"/>
</dbReference>
<dbReference type="GO" id="GO:0006891">
    <property type="term" value="P:intra-Golgi vesicle-mediated transport"/>
    <property type="evidence" value="ECO:0007669"/>
    <property type="project" value="TreeGrafter"/>
</dbReference>
<keyword evidence="8" id="KW-0653">Protein transport</keyword>
<dbReference type="GO" id="GO:0005198">
    <property type="term" value="F:structural molecule activity"/>
    <property type="evidence" value="ECO:0007669"/>
    <property type="project" value="InterPro"/>
</dbReference>
<dbReference type="InterPro" id="IPR056176">
    <property type="entry name" value="TPR_COPA_B"/>
</dbReference>
<feature type="domain" description="COPA/B TPR" evidence="13">
    <location>
        <begin position="309"/>
        <end position="452"/>
    </location>
</feature>
<dbReference type="Pfam" id="PF04053">
    <property type="entry name" value="B-prop_COPA_B_2nd"/>
    <property type="match status" value="1"/>
</dbReference>
<keyword evidence="3" id="KW-0813">Transport</keyword>
<dbReference type="InterPro" id="IPR001680">
    <property type="entry name" value="WD40_rpt"/>
</dbReference>
<dbReference type="PROSITE" id="PS50294">
    <property type="entry name" value="WD_REPEATS_REGION"/>
    <property type="match status" value="1"/>
</dbReference>
<comment type="subcellular location">
    <subcellularLocation>
        <location evidence="2">Cytoplasmic vesicle</location>
        <location evidence="2">COPI-coated vesicle membrane</location>
        <topology evidence="2">Peripheral membrane protein</topology>
        <orientation evidence="2">Cytoplasmic side</orientation>
    </subcellularLocation>
    <subcellularLocation>
        <location evidence="1">Golgi apparatus membrane</location>
        <topology evidence="1">Peripheral membrane protein</topology>
        <orientation evidence="1">Cytoplasmic side</orientation>
    </subcellularLocation>
</comment>
<dbReference type="InterPro" id="IPR006692">
    <property type="entry name" value="Beta-prop_COPA/B_2nd"/>
</dbReference>
<dbReference type="EMBL" id="KE126450">
    <property type="protein sequence ID" value="EPB66142.1"/>
    <property type="molecule type" value="Genomic_DNA"/>
</dbReference>
<dbReference type="Pfam" id="PF00400">
    <property type="entry name" value="WD40"/>
    <property type="match status" value="1"/>
</dbReference>
<evidence type="ECO:0000256" key="2">
    <source>
        <dbReference type="ARBA" id="ARBA00004347"/>
    </source>
</evidence>
<evidence type="ECO:0000256" key="11">
    <source>
        <dbReference type="PROSITE-ProRule" id="PRU00221"/>
    </source>
</evidence>
<gene>
    <name evidence="14" type="ORF">ANCCEY_14767</name>
</gene>
<keyword evidence="10" id="KW-0472">Membrane</keyword>
<dbReference type="GO" id="GO:0030126">
    <property type="term" value="C:COPI vesicle coat"/>
    <property type="evidence" value="ECO:0007669"/>
    <property type="project" value="TreeGrafter"/>
</dbReference>
<evidence type="ECO:0000256" key="3">
    <source>
        <dbReference type="ARBA" id="ARBA00022448"/>
    </source>
</evidence>
<evidence type="ECO:0000256" key="4">
    <source>
        <dbReference type="ARBA" id="ARBA00022490"/>
    </source>
</evidence>
<organism evidence="14 15">
    <name type="scientific">Ancylostoma ceylanicum</name>
    <dbReference type="NCBI Taxonomy" id="53326"/>
    <lineage>
        <taxon>Eukaryota</taxon>
        <taxon>Metazoa</taxon>
        <taxon>Ecdysozoa</taxon>
        <taxon>Nematoda</taxon>
        <taxon>Chromadorea</taxon>
        <taxon>Rhabditida</taxon>
        <taxon>Rhabditina</taxon>
        <taxon>Rhabditomorpha</taxon>
        <taxon>Strongyloidea</taxon>
        <taxon>Ancylostomatidae</taxon>
        <taxon>Ancylostomatinae</taxon>
        <taxon>Ancylostoma</taxon>
    </lineage>
</organism>
<keyword evidence="4" id="KW-0963">Cytoplasm</keyword>
<dbReference type="InterPro" id="IPR015943">
    <property type="entry name" value="WD40/YVTN_repeat-like_dom_sf"/>
</dbReference>
<feature type="repeat" description="WD" evidence="11">
    <location>
        <begin position="21"/>
        <end position="62"/>
    </location>
</feature>
<keyword evidence="9" id="KW-0333">Golgi apparatus</keyword>
<keyword evidence="7" id="KW-0931">ER-Golgi transport</keyword>
<dbReference type="CDD" id="cd22948">
    <property type="entry name" value="Coatomer_WDAD_alpha"/>
    <property type="match status" value="1"/>
</dbReference>
<evidence type="ECO:0000256" key="7">
    <source>
        <dbReference type="ARBA" id="ARBA00022892"/>
    </source>
</evidence>
<evidence type="ECO:0000256" key="10">
    <source>
        <dbReference type="ARBA" id="ARBA00023136"/>
    </source>
</evidence>
<keyword evidence="5 11" id="KW-0853">WD repeat</keyword>
<dbReference type="PROSITE" id="PS50082">
    <property type="entry name" value="WD_REPEATS_2"/>
    <property type="match status" value="1"/>
</dbReference>
<accession>A0A0D6LEQ5</accession>
<dbReference type="Gene3D" id="2.130.10.10">
    <property type="entry name" value="YVTN repeat-like/Quinoprotein amine dehydrogenase"/>
    <property type="match status" value="1"/>
</dbReference>
<dbReference type="FunFam" id="1.25.40.470:FF:000002">
    <property type="entry name" value="Coatomer subunit alpha"/>
    <property type="match status" value="1"/>
</dbReference>
<dbReference type="GO" id="GO:0006890">
    <property type="term" value="P:retrograde vesicle-mediated transport, Golgi to endoplasmic reticulum"/>
    <property type="evidence" value="ECO:0007669"/>
    <property type="project" value="TreeGrafter"/>
</dbReference>
<dbReference type="SUPFAM" id="SSF50978">
    <property type="entry name" value="WD40 repeat-like"/>
    <property type="match status" value="1"/>
</dbReference>
<evidence type="ECO:0000256" key="8">
    <source>
        <dbReference type="ARBA" id="ARBA00022927"/>
    </source>
</evidence>
<keyword evidence="6" id="KW-0677">Repeat</keyword>
<dbReference type="InterPro" id="IPR036322">
    <property type="entry name" value="WD40_repeat_dom_sf"/>
</dbReference>
<dbReference type="GO" id="GO:0006886">
    <property type="term" value="P:intracellular protein transport"/>
    <property type="evidence" value="ECO:0007669"/>
    <property type="project" value="InterPro"/>
</dbReference>
<dbReference type="Gene3D" id="1.25.40.470">
    <property type="match status" value="1"/>
</dbReference>
<name>A0A0D6LEQ5_9BILA</name>
<evidence type="ECO:0000256" key="9">
    <source>
        <dbReference type="ARBA" id="ARBA00023034"/>
    </source>
</evidence>
<dbReference type="PANTHER" id="PTHR19876:SF1">
    <property type="entry name" value="COATOMER SUBUNIT ALPHA"/>
    <property type="match status" value="1"/>
</dbReference>
<dbReference type="InterPro" id="IPR050844">
    <property type="entry name" value="Coatomer_complex_subunit"/>
</dbReference>
<evidence type="ECO:0000256" key="5">
    <source>
        <dbReference type="ARBA" id="ARBA00022574"/>
    </source>
</evidence>
<keyword evidence="15" id="KW-1185">Reference proteome</keyword>
<dbReference type="InterPro" id="IPR047312">
    <property type="entry name" value="Coatomer_alpha_WD-assoc_reg"/>
</dbReference>
<dbReference type="AlphaFoldDB" id="A0A0D6LEQ5"/>
<feature type="domain" description="COPA/B second beta-propeller" evidence="12">
    <location>
        <begin position="115"/>
        <end position="297"/>
    </location>
</feature>
<evidence type="ECO:0000256" key="6">
    <source>
        <dbReference type="ARBA" id="ARBA00022737"/>
    </source>
</evidence>
<reference evidence="14 15" key="1">
    <citation type="submission" date="2013-05" db="EMBL/GenBank/DDBJ databases">
        <title>Draft genome of the parasitic nematode Anyclostoma ceylanicum.</title>
        <authorList>
            <person name="Mitreva M."/>
        </authorList>
    </citation>
    <scope>NUCLEOTIDE SEQUENCE [LARGE SCALE GENOMIC DNA]</scope>
</reference>
<dbReference type="GO" id="GO:0006888">
    <property type="term" value="P:endoplasmic reticulum to Golgi vesicle-mediated transport"/>
    <property type="evidence" value="ECO:0007669"/>
    <property type="project" value="TreeGrafter"/>
</dbReference>
<dbReference type="PANTHER" id="PTHR19876">
    <property type="entry name" value="COATOMER"/>
    <property type="match status" value="1"/>
</dbReference>
<evidence type="ECO:0000259" key="13">
    <source>
        <dbReference type="Pfam" id="PF23953"/>
    </source>
</evidence>
<evidence type="ECO:0000313" key="15">
    <source>
        <dbReference type="Proteomes" id="UP000054495"/>
    </source>
</evidence>